<dbReference type="InterPro" id="IPR038614">
    <property type="entry name" value="GK_N_sf"/>
</dbReference>
<dbReference type="Proteomes" id="UP001491552">
    <property type="component" value="Unassembled WGS sequence"/>
</dbReference>
<dbReference type="PANTHER" id="PTHR12227">
    <property type="entry name" value="GLYCERATE KINASE"/>
    <property type="match status" value="1"/>
</dbReference>
<reference evidence="3 4" key="1">
    <citation type="submission" date="2024-03" db="EMBL/GenBank/DDBJ databases">
        <title>Human intestinal bacterial collection.</title>
        <authorList>
            <person name="Pauvert C."/>
            <person name="Hitch T.C.A."/>
            <person name="Clavel T."/>
        </authorList>
    </citation>
    <scope>NUCLEOTIDE SEQUENCE [LARGE SCALE GENOMIC DNA]</scope>
    <source>
        <strain evidence="3 4">CLA-AA-H192</strain>
    </source>
</reference>
<dbReference type="InterPro" id="IPR025286">
    <property type="entry name" value="MOFRL_assoc_dom"/>
</dbReference>
<dbReference type="RefSeq" id="WP_349135330.1">
    <property type="nucleotide sequence ID" value="NZ_JBBMFF010000176.1"/>
</dbReference>
<proteinExistence type="predicted"/>
<organism evidence="3 4">
    <name type="scientific">Faecousia intestinalis</name>
    <dbReference type="NCBI Taxonomy" id="3133167"/>
    <lineage>
        <taxon>Bacteria</taxon>
        <taxon>Bacillati</taxon>
        <taxon>Bacillota</taxon>
        <taxon>Clostridia</taxon>
        <taxon>Eubacteriales</taxon>
        <taxon>Oscillospiraceae</taxon>
        <taxon>Faecousia</taxon>
    </lineage>
</organism>
<evidence type="ECO:0000259" key="1">
    <source>
        <dbReference type="Pfam" id="PF05161"/>
    </source>
</evidence>
<evidence type="ECO:0000313" key="3">
    <source>
        <dbReference type="EMBL" id="MEQ2510650.1"/>
    </source>
</evidence>
<dbReference type="InterPro" id="IPR037035">
    <property type="entry name" value="GK-like_C_sf"/>
</dbReference>
<dbReference type="InterPro" id="IPR039760">
    <property type="entry name" value="MOFRL_protein"/>
</dbReference>
<dbReference type="Pfam" id="PF13660">
    <property type="entry name" value="DUF4147"/>
    <property type="match status" value="1"/>
</dbReference>
<dbReference type="Gene3D" id="3.40.50.10180">
    <property type="entry name" value="Glycerate kinase, MOFRL-like N-terminal domain"/>
    <property type="match status" value="1"/>
</dbReference>
<keyword evidence="4" id="KW-1185">Reference proteome</keyword>
<dbReference type="Gene3D" id="3.40.1480.10">
    <property type="entry name" value="MOFRL domain"/>
    <property type="match status" value="1"/>
</dbReference>
<dbReference type="Pfam" id="PF05161">
    <property type="entry name" value="MOFRL"/>
    <property type="match status" value="1"/>
</dbReference>
<feature type="domain" description="MOFRL" evidence="1">
    <location>
        <begin position="296"/>
        <end position="400"/>
    </location>
</feature>
<name>A0ABV1G5G9_9FIRM</name>
<dbReference type="InterPro" id="IPR007835">
    <property type="entry name" value="MOFRL"/>
</dbReference>
<accession>A0ABV1G5G9</accession>
<sequence>MQTMREDAETILREAVAAAQPGRLVREALAAERLTGRIVLLAAGKAAWAMAQAACACVPVRRGIVITKDGHLGGTLPPLELAEAGHPVPDARAFAAARRALALTQGLTAEDTVLVLLSGGASALFELPLVPEARLREITQRLLRSGADIAAMNAVRKRLSAVKGGRFAQHCAPARVVSILLSDVLGDRPDVIGSGPAVPDPSTSGEALEAAGQAGLLPDAALEALLRQETPKLLENARWHVVGGVRLLCAAAEETCRRLGYAPFVLTDRLSCEAREAGRFLSAAAQYHAGRGRALALLAGGETVVHVTGSGLGGRNQELALAAAPGLEGLSDAAVFSFGSDGTDGPTDAAGGYADGRTAAILRALGRTAEAWLDDNDAWHALAQTGGLLRTGPTGTNVNDLSVLLIGKPRLTF</sequence>
<evidence type="ECO:0000313" key="4">
    <source>
        <dbReference type="Proteomes" id="UP001491552"/>
    </source>
</evidence>
<dbReference type="PANTHER" id="PTHR12227:SF0">
    <property type="entry name" value="GLYCERATE KINASE"/>
    <property type="match status" value="1"/>
</dbReference>
<protein>
    <submittedName>
        <fullName evidence="3">DUF4147 domain-containing protein</fullName>
    </submittedName>
</protein>
<dbReference type="EMBL" id="JBBMFF010000176">
    <property type="protein sequence ID" value="MEQ2510650.1"/>
    <property type="molecule type" value="Genomic_DNA"/>
</dbReference>
<evidence type="ECO:0000259" key="2">
    <source>
        <dbReference type="Pfam" id="PF13660"/>
    </source>
</evidence>
<gene>
    <name evidence="3" type="ORF">WMO66_05215</name>
</gene>
<dbReference type="SUPFAM" id="SSF82544">
    <property type="entry name" value="GckA/TtuD-like"/>
    <property type="match status" value="1"/>
</dbReference>
<comment type="caution">
    <text evidence="3">The sequence shown here is derived from an EMBL/GenBank/DDBJ whole genome shotgun (WGS) entry which is preliminary data.</text>
</comment>
<feature type="domain" description="MOFRL-associated" evidence="2">
    <location>
        <begin position="8"/>
        <end position="219"/>
    </location>
</feature>